<organism evidence="1 2">
    <name type="scientific">Ladona fulva</name>
    <name type="common">Scarce chaser dragonfly</name>
    <name type="synonym">Libellula fulva</name>
    <dbReference type="NCBI Taxonomy" id="123851"/>
    <lineage>
        <taxon>Eukaryota</taxon>
        <taxon>Metazoa</taxon>
        <taxon>Ecdysozoa</taxon>
        <taxon>Arthropoda</taxon>
        <taxon>Hexapoda</taxon>
        <taxon>Insecta</taxon>
        <taxon>Pterygota</taxon>
        <taxon>Palaeoptera</taxon>
        <taxon>Odonata</taxon>
        <taxon>Epiprocta</taxon>
        <taxon>Anisoptera</taxon>
        <taxon>Libelluloidea</taxon>
        <taxon>Libellulidae</taxon>
        <taxon>Ladona</taxon>
    </lineage>
</organism>
<protein>
    <submittedName>
        <fullName evidence="1">Uncharacterized protein</fullName>
    </submittedName>
</protein>
<dbReference type="AlphaFoldDB" id="A0A8K0PAW3"/>
<reference evidence="1" key="2">
    <citation type="submission" date="2017-10" db="EMBL/GenBank/DDBJ databases">
        <title>Ladona fulva Genome sequencing and assembly.</title>
        <authorList>
            <person name="Murali S."/>
            <person name="Richards S."/>
            <person name="Bandaranaike D."/>
            <person name="Bellair M."/>
            <person name="Blankenburg K."/>
            <person name="Chao H."/>
            <person name="Dinh H."/>
            <person name="Doddapaneni H."/>
            <person name="Dugan-Rocha S."/>
            <person name="Elkadiri S."/>
            <person name="Gnanaolivu R."/>
            <person name="Hernandez B."/>
            <person name="Skinner E."/>
            <person name="Javaid M."/>
            <person name="Lee S."/>
            <person name="Li M."/>
            <person name="Ming W."/>
            <person name="Munidasa M."/>
            <person name="Muniz J."/>
            <person name="Nguyen L."/>
            <person name="Hughes D."/>
            <person name="Osuji N."/>
            <person name="Pu L.-L."/>
            <person name="Puazo M."/>
            <person name="Qu C."/>
            <person name="Quiroz J."/>
            <person name="Raj R."/>
            <person name="Weissenberger G."/>
            <person name="Xin Y."/>
            <person name="Zou X."/>
            <person name="Han Y."/>
            <person name="Worley K."/>
            <person name="Muzny D."/>
            <person name="Gibbs R."/>
        </authorList>
    </citation>
    <scope>NUCLEOTIDE SEQUENCE</scope>
    <source>
        <strain evidence="1">Sampled in the wild</strain>
    </source>
</reference>
<dbReference type="InterPro" id="IPR027640">
    <property type="entry name" value="Kinesin-like_fam"/>
</dbReference>
<name>A0A8K0PAW3_LADFU</name>
<dbReference type="GO" id="GO:0007018">
    <property type="term" value="P:microtubule-based movement"/>
    <property type="evidence" value="ECO:0007669"/>
    <property type="project" value="InterPro"/>
</dbReference>
<dbReference type="OrthoDB" id="8862460at2759"/>
<dbReference type="PANTHER" id="PTHR21608:SF7">
    <property type="entry name" value="KINESIN-LIKE PROTEIN CG14535"/>
    <property type="match status" value="1"/>
</dbReference>
<keyword evidence="2" id="KW-1185">Reference proteome</keyword>
<dbReference type="Proteomes" id="UP000792457">
    <property type="component" value="Unassembled WGS sequence"/>
</dbReference>
<accession>A0A8K0PAW3</accession>
<dbReference type="EMBL" id="KZ312453">
    <property type="protein sequence ID" value="KAG8240456.1"/>
    <property type="molecule type" value="Genomic_DNA"/>
</dbReference>
<gene>
    <name evidence="1" type="ORF">J437_LFUL007389</name>
</gene>
<evidence type="ECO:0000313" key="1">
    <source>
        <dbReference type="EMBL" id="KAG8240456.1"/>
    </source>
</evidence>
<evidence type="ECO:0000313" key="2">
    <source>
        <dbReference type="Proteomes" id="UP000792457"/>
    </source>
</evidence>
<dbReference type="PANTHER" id="PTHR21608">
    <property type="entry name" value="KINESIN-LIKE PROTEIN CG14535"/>
    <property type="match status" value="1"/>
</dbReference>
<proteinExistence type="predicted"/>
<comment type="caution">
    <text evidence="1">The sequence shown here is derived from an EMBL/GenBank/DDBJ whole genome shotgun (WGS) entry which is preliminary data.</text>
</comment>
<reference evidence="1" key="1">
    <citation type="submission" date="2013-04" db="EMBL/GenBank/DDBJ databases">
        <authorList>
            <person name="Qu J."/>
            <person name="Murali S.C."/>
            <person name="Bandaranaike D."/>
            <person name="Bellair M."/>
            <person name="Blankenburg K."/>
            <person name="Chao H."/>
            <person name="Dinh H."/>
            <person name="Doddapaneni H."/>
            <person name="Downs B."/>
            <person name="Dugan-Rocha S."/>
            <person name="Elkadiri S."/>
            <person name="Gnanaolivu R.D."/>
            <person name="Hernandez B."/>
            <person name="Javaid M."/>
            <person name="Jayaseelan J.C."/>
            <person name="Lee S."/>
            <person name="Li M."/>
            <person name="Ming W."/>
            <person name="Munidasa M."/>
            <person name="Muniz J."/>
            <person name="Nguyen L."/>
            <person name="Ongeri F."/>
            <person name="Osuji N."/>
            <person name="Pu L.-L."/>
            <person name="Puazo M."/>
            <person name="Qu C."/>
            <person name="Quiroz J."/>
            <person name="Raj R."/>
            <person name="Weissenberger G."/>
            <person name="Xin Y."/>
            <person name="Zou X."/>
            <person name="Han Y."/>
            <person name="Richards S."/>
            <person name="Worley K."/>
            <person name="Muzny D."/>
            <person name="Gibbs R."/>
        </authorList>
    </citation>
    <scope>NUCLEOTIDE SEQUENCE</scope>
    <source>
        <strain evidence="1">Sampled in the wild</strain>
    </source>
</reference>
<sequence length="199" mass="21162">MFFDGNFFSKYGSKKLITLRGIDQRRKVKVMLRVSGGPCSAPANNGGLGAEGASGAAAGTSSFFSIDKRRKQVTLFDPAACGGGSSAPEDRRVGVAAPKMFAFDAIFSQEDSQNALDSKPPLLLSPSPRAILSLVIGTVDCIAPAGLGLHRERSFGSRKRSKDRLFGVPVADLIDCSEEKKYHLSSLTRRLLIAPADAD</sequence>
<dbReference type="GO" id="GO:0003777">
    <property type="term" value="F:microtubule motor activity"/>
    <property type="evidence" value="ECO:0007669"/>
    <property type="project" value="InterPro"/>
</dbReference>